<protein>
    <recommendedName>
        <fullName evidence="3">Restriction endonuclease</fullName>
    </recommendedName>
</protein>
<keyword evidence="2" id="KW-1185">Reference proteome</keyword>
<gene>
    <name evidence="1" type="ORF">BJY24_007121</name>
</gene>
<evidence type="ECO:0008006" key="3">
    <source>
        <dbReference type="Google" id="ProtNLM"/>
    </source>
</evidence>
<proteinExistence type="predicted"/>
<evidence type="ECO:0000313" key="1">
    <source>
        <dbReference type="EMBL" id="MBB5918209.1"/>
    </source>
</evidence>
<evidence type="ECO:0000313" key="2">
    <source>
        <dbReference type="Proteomes" id="UP000540412"/>
    </source>
</evidence>
<organism evidence="1 2">
    <name type="scientific">Nocardia transvalensis</name>
    <dbReference type="NCBI Taxonomy" id="37333"/>
    <lineage>
        <taxon>Bacteria</taxon>
        <taxon>Bacillati</taxon>
        <taxon>Actinomycetota</taxon>
        <taxon>Actinomycetes</taxon>
        <taxon>Mycobacteriales</taxon>
        <taxon>Nocardiaceae</taxon>
        <taxon>Nocardia</taxon>
    </lineage>
</organism>
<dbReference type="AlphaFoldDB" id="A0A7W9PM83"/>
<comment type="caution">
    <text evidence="1">The sequence shown here is derived from an EMBL/GenBank/DDBJ whole genome shotgun (WGS) entry which is preliminary data.</text>
</comment>
<name>A0A7W9PM83_9NOCA</name>
<dbReference type="Proteomes" id="UP000540412">
    <property type="component" value="Unassembled WGS sequence"/>
</dbReference>
<accession>A0A7W9PM83</accession>
<reference evidence="1 2" key="1">
    <citation type="submission" date="2020-08" db="EMBL/GenBank/DDBJ databases">
        <title>Sequencing the genomes of 1000 actinobacteria strains.</title>
        <authorList>
            <person name="Klenk H.-P."/>
        </authorList>
    </citation>
    <scope>NUCLEOTIDE SEQUENCE [LARGE SCALE GENOMIC DNA]</scope>
    <source>
        <strain evidence="1 2">DSM 43582</strain>
    </source>
</reference>
<dbReference type="EMBL" id="JACHIT010000002">
    <property type="protein sequence ID" value="MBB5918209.1"/>
    <property type="molecule type" value="Genomic_DNA"/>
</dbReference>
<dbReference type="RefSeq" id="WP_051161225.1">
    <property type="nucleotide sequence ID" value="NZ_JACHIT010000002.1"/>
</dbReference>
<sequence length="186" mass="20411">MSKVPLTPMLVQYLTALCCLRRTPEAVKITIGEMVEDEAAESTRDVDVTVTISESGSVTDAFMAYEVKHEGPALDVAKVESLCLKVNDMPTITHRAIVSTSGFSATAQKKAARHGVDLYQLKEWTRPLQEQFPLLEMTGTVLRTFPLTSSDTANGPTRCGPQWPHTHTLDVAADEVYFRKVMPSAA</sequence>